<comment type="caution">
    <text evidence="3">The sequence shown here is derived from an EMBL/GenBank/DDBJ whole genome shotgun (WGS) entry which is preliminary data.</text>
</comment>
<reference evidence="3 4" key="1">
    <citation type="journal article" date="2022" name="Syst. Appl. Microbiol.">
        <title>Rhodopirellula aestuarii sp. nov., a novel member of the genus Rhodopirellula isolated from brackish sediments collected in the Tagus River estuary, Portugal.</title>
        <authorList>
            <person name="Vitorino I.R."/>
            <person name="Klimek D."/>
            <person name="Calusinska M."/>
            <person name="Lobo-da-Cunha A."/>
            <person name="Vasconcelos V."/>
            <person name="Lage O.M."/>
        </authorList>
    </citation>
    <scope>NUCLEOTIDE SEQUENCE [LARGE SCALE GENOMIC DNA]</scope>
    <source>
        <strain evidence="3 4">ICT_H3.1</strain>
    </source>
</reference>
<dbReference type="RefSeq" id="WP_250929741.1">
    <property type="nucleotide sequence ID" value="NZ_JAMQBK010000039.1"/>
</dbReference>
<evidence type="ECO:0000256" key="1">
    <source>
        <dbReference type="SAM" id="MobiDB-lite"/>
    </source>
</evidence>
<accession>A0ABT0U5G4</accession>
<feature type="compositionally biased region" description="Polar residues" evidence="1">
    <location>
        <begin position="189"/>
        <end position="205"/>
    </location>
</feature>
<keyword evidence="4" id="KW-1185">Reference proteome</keyword>
<evidence type="ECO:0000256" key="2">
    <source>
        <dbReference type="SAM" id="Phobius"/>
    </source>
</evidence>
<feature type="transmembrane region" description="Helical" evidence="2">
    <location>
        <begin position="120"/>
        <end position="138"/>
    </location>
</feature>
<feature type="transmembrane region" description="Helical" evidence="2">
    <location>
        <begin position="21"/>
        <end position="39"/>
    </location>
</feature>
<keyword evidence="2" id="KW-0812">Transmembrane</keyword>
<keyword evidence="2" id="KW-1133">Transmembrane helix</keyword>
<dbReference type="EMBL" id="JAMQBK010000039">
    <property type="protein sequence ID" value="MCM2372105.1"/>
    <property type="molecule type" value="Genomic_DNA"/>
</dbReference>
<feature type="region of interest" description="Disordered" evidence="1">
    <location>
        <begin position="188"/>
        <end position="230"/>
    </location>
</feature>
<gene>
    <name evidence="3" type="ORF">NB063_15985</name>
</gene>
<organism evidence="3 4">
    <name type="scientific">Aporhodopirellula aestuarii</name>
    <dbReference type="NCBI Taxonomy" id="2950107"/>
    <lineage>
        <taxon>Bacteria</taxon>
        <taxon>Pseudomonadati</taxon>
        <taxon>Planctomycetota</taxon>
        <taxon>Planctomycetia</taxon>
        <taxon>Pirellulales</taxon>
        <taxon>Pirellulaceae</taxon>
        <taxon>Aporhodopirellula</taxon>
    </lineage>
</organism>
<name>A0ABT0U5G4_9BACT</name>
<sequence>MRATLHRRCMQAVTNDNFGPLIAYLVPGATVLAGLSNFSPTLKSWFAIGPTESPSIGGFLFLTLAAIAAGMTVSAIRWAAVDTLHGWTGLAIPSLDFSRLGTNVNAFVLLIEIHYRHYQFYANMLVATAIAYGCYRLSLGGVFGLRWIDVAFFGLEVVFFATSRDTLSKYYARSQQLLSATLCGDTAPSEGNRQSSPTEIATSVSGEPVPVAQQTPAASGPVSGKPFEAE</sequence>
<feature type="transmembrane region" description="Helical" evidence="2">
    <location>
        <begin position="59"/>
        <end position="80"/>
    </location>
</feature>
<keyword evidence="2" id="KW-0472">Membrane</keyword>
<evidence type="ECO:0000313" key="4">
    <source>
        <dbReference type="Proteomes" id="UP001202961"/>
    </source>
</evidence>
<protein>
    <submittedName>
        <fullName evidence="3">Uncharacterized protein</fullName>
    </submittedName>
</protein>
<evidence type="ECO:0000313" key="3">
    <source>
        <dbReference type="EMBL" id="MCM2372105.1"/>
    </source>
</evidence>
<dbReference type="Proteomes" id="UP001202961">
    <property type="component" value="Unassembled WGS sequence"/>
</dbReference>
<proteinExistence type="predicted"/>